<sequence>MYNGIRHTILHMPVSKTLIIRFSAMYP</sequence>
<organism evidence="1 2">
    <name type="scientific">Pyrenophora seminiperda CCB06</name>
    <dbReference type="NCBI Taxonomy" id="1302712"/>
    <lineage>
        <taxon>Eukaryota</taxon>
        <taxon>Fungi</taxon>
        <taxon>Dikarya</taxon>
        <taxon>Ascomycota</taxon>
        <taxon>Pezizomycotina</taxon>
        <taxon>Dothideomycetes</taxon>
        <taxon>Pleosporomycetidae</taxon>
        <taxon>Pleosporales</taxon>
        <taxon>Pleosporineae</taxon>
        <taxon>Pleosporaceae</taxon>
        <taxon>Pyrenophora</taxon>
    </lineage>
</organism>
<evidence type="ECO:0000313" key="2">
    <source>
        <dbReference type="Proteomes" id="UP000265663"/>
    </source>
</evidence>
<gene>
    <name evidence="1" type="ORF">GMOD_00000021</name>
</gene>
<evidence type="ECO:0000313" key="1">
    <source>
        <dbReference type="EMBL" id="RMZ69993.1"/>
    </source>
</evidence>
<accession>A0A3M7M676</accession>
<keyword evidence="2" id="KW-1185">Reference proteome</keyword>
<proteinExistence type="predicted"/>
<name>A0A3M7M676_9PLEO</name>
<dbReference type="Proteomes" id="UP000265663">
    <property type="component" value="Unassembled WGS sequence"/>
</dbReference>
<dbReference type="EMBL" id="KE747824">
    <property type="protein sequence ID" value="RMZ69993.1"/>
    <property type="molecule type" value="Genomic_DNA"/>
</dbReference>
<reference evidence="1 2" key="1">
    <citation type="journal article" date="2014" name="PLoS ONE">
        <title>De novo Genome Assembly of the Fungal Plant Pathogen Pyrenophora semeniperda.</title>
        <authorList>
            <person name="Soliai M.M."/>
            <person name="Meyer S.E."/>
            <person name="Udall J.A."/>
            <person name="Elzinga D.E."/>
            <person name="Hermansen R.A."/>
            <person name="Bodily P.M."/>
            <person name="Hart A.A."/>
            <person name="Coleman C.E."/>
        </authorList>
    </citation>
    <scope>NUCLEOTIDE SEQUENCE [LARGE SCALE GENOMIC DNA]</scope>
    <source>
        <strain evidence="1 2">CCB06</strain>
        <tissue evidence="1">Mycelium</tissue>
    </source>
</reference>
<protein>
    <submittedName>
        <fullName evidence="1">Uncharacterized protein</fullName>
    </submittedName>
</protein>
<dbReference type="AlphaFoldDB" id="A0A3M7M676"/>